<feature type="region of interest" description="Disordered" evidence="1">
    <location>
        <begin position="93"/>
        <end position="118"/>
    </location>
</feature>
<protein>
    <submittedName>
        <fullName evidence="2">Uncharacterized protein</fullName>
    </submittedName>
</protein>
<organism evidence="2 3">
    <name type="scientific">Spirodela intermedia</name>
    <name type="common">Intermediate duckweed</name>
    <dbReference type="NCBI Taxonomy" id="51605"/>
    <lineage>
        <taxon>Eukaryota</taxon>
        <taxon>Viridiplantae</taxon>
        <taxon>Streptophyta</taxon>
        <taxon>Embryophyta</taxon>
        <taxon>Tracheophyta</taxon>
        <taxon>Spermatophyta</taxon>
        <taxon>Magnoliopsida</taxon>
        <taxon>Liliopsida</taxon>
        <taxon>Araceae</taxon>
        <taxon>Lemnoideae</taxon>
        <taxon>Spirodela</taxon>
    </lineage>
</organism>
<sequence>MINSSLLLRSNSQPVLLDIPGRAIGAGTGFLGPRPSMYPPAAPMHSSLPNLNHLQQHPPLLPLPLAKSSSLPPPILPGPTRRTIRVATVRSLIKEEKKPTKSPVKPPKGSQTDGTKTQKHKLCPVVDFPYKHKLHPEEDDEADGVYSLSPPPSSLPIPKFSLRTRRPFSSSPWVAETFRGDPSKVDAGASDDLRRLLRL</sequence>
<evidence type="ECO:0000313" key="2">
    <source>
        <dbReference type="EMBL" id="CAA7399670.1"/>
    </source>
</evidence>
<dbReference type="AlphaFoldDB" id="A0A7I8KPE2"/>
<dbReference type="PANTHER" id="PTHR33670">
    <property type="entry name" value="SPLICING FACTOR, PROLINE- AND GLUTAMINE-RICH-LIKE"/>
    <property type="match status" value="1"/>
</dbReference>
<evidence type="ECO:0000313" key="3">
    <source>
        <dbReference type="Proteomes" id="UP000663760"/>
    </source>
</evidence>
<accession>A0A7I8KPE2</accession>
<evidence type="ECO:0000256" key="1">
    <source>
        <dbReference type="SAM" id="MobiDB-lite"/>
    </source>
</evidence>
<name>A0A7I8KPE2_SPIIN</name>
<proteinExistence type="predicted"/>
<keyword evidence="3" id="KW-1185">Reference proteome</keyword>
<gene>
    <name evidence="2" type="ORF">SI8410_07010340</name>
</gene>
<feature type="region of interest" description="Disordered" evidence="1">
    <location>
        <begin position="139"/>
        <end position="191"/>
    </location>
</feature>
<dbReference type="Proteomes" id="UP000663760">
    <property type="component" value="Chromosome 7"/>
</dbReference>
<dbReference type="PANTHER" id="PTHR33670:SF14">
    <property type="entry name" value="T20H2.15 PROTEIN"/>
    <property type="match status" value="1"/>
</dbReference>
<dbReference type="EMBL" id="LR746270">
    <property type="protein sequence ID" value="CAA7399670.1"/>
    <property type="molecule type" value="Genomic_DNA"/>
</dbReference>
<reference evidence="2" key="1">
    <citation type="submission" date="2020-02" db="EMBL/GenBank/DDBJ databases">
        <authorList>
            <person name="Scholz U."/>
            <person name="Mascher M."/>
            <person name="Fiebig A."/>
        </authorList>
    </citation>
    <scope>NUCLEOTIDE SEQUENCE</scope>
</reference>